<dbReference type="PANTHER" id="PTHR43031">
    <property type="entry name" value="FAD-DEPENDENT OXIDOREDUCTASE"/>
    <property type="match status" value="1"/>
</dbReference>
<dbReference type="SUPFAM" id="SSF52821">
    <property type="entry name" value="Rhodanese/Cell cycle control phosphatase"/>
    <property type="match status" value="1"/>
</dbReference>
<reference evidence="2 3" key="1">
    <citation type="journal article" date="2020" name="Microbiol. Res.">
        <title>Flavobacterium pokkalii sp. nov., a novel plant growth promoting native rhizobacteria isolated from pokkali rice grown in coastal saline affected agricultural regions of southern India, Kerala.</title>
        <authorList>
            <person name="Menon R.R."/>
            <person name="Kumari S."/>
            <person name="Viver T."/>
            <person name="Rameshkumar N."/>
        </authorList>
    </citation>
    <scope>NUCLEOTIDE SEQUENCE [LARGE SCALE GENOMIC DNA]</scope>
    <source>
        <strain evidence="2 3">L1I52</strain>
    </source>
</reference>
<dbReference type="InterPro" id="IPR050229">
    <property type="entry name" value="GlpE_sulfurtransferase"/>
</dbReference>
<dbReference type="PROSITE" id="PS50206">
    <property type="entry name" value="RHODANESE_3"/>
    <property type="match status" value="1"/>
</dbReference>
<organism evidence="2 3">
    <name type="scientific">Flavobacterium pokkalii</name>
    <dbReference type="NCBI Taxonomy" id="1940408"/>
    <lineage>
        <taxon>Bacteria</taxon>
        <taxon>Pseudomonadati</taxon>
        <taxon>Bacteroidota</taxon>
        <taxon>Flavobacteriia</taxon>
        <taxon>Flavobacteriales</taxon>
        <taxon>Flavobacteriaceae</taxon>
        <taxon>Flavobacterium</taxon>
    </lineage>
</organism>
<accession>A0ABR7UW05</accession>
<dbReference type="Pfam" id="PF00581">
    <property type="entry name" value="Rhodanese"/>
    <property type="match status" value="1"/>
</dbReference>
<feature type="domain" description="Rhodanese" evidence="1">
    <location>
        <begin position="21"/>
        <end position="104"/>
    </location>
</feature>
<dbReference type="Proteomes" id="UP000661715">
    <property type="component" value="Unassembled WGS sequence"/>
</dbReference>
<dbReference type="RefSeq" id="WP_188221165.1">
    <property type="nucleotide sequence ID" value="NZ_NASZ01000021.1"/>
</dbReference>
<gene>
    <name evidence="2" type="ORF">B6A10_12700</name>
</gene>
<name>A0ABR7UW05_9FLAO</name>
<dbReference type="InterPro" id="IPR036873">
    <property type="entry name" value="Rhodanese-like_dom_sf"/>
</dbReference>
<keyword evidence="3" id="KW-1185">Reference proteome</keyword>
<dbReference type="CDD" id="cd00158">
    <property type="entry name" value="RHOD"/>
    <property type="match status" value="1"/>
</dbReference>
<proteinExistence type="predicted"/>
<dbReference type="Gene3D" id="3.40.250.10">
    <property type="entry name" value="Rhodanese-like domain"/>
    <property type="match status" value="1"/>
</dbReference>
<dbReference type="PANTHER" id="PTHR43031:SF1">
    <property type="entry name" value="PYRIDINE NUCLEOTIDE-DISULPHIDE OXIDOREDUCTASE"/>
    <property type="match status" value="1"/>
</dbReference>
<evidence type="ECO:0000259" key="1">
    <source>
        <dbReference type="PROSITE" id="PS50206"/>
    </source>
</evidence>
<dbReference type="EMBL" id="NASZ01000021">
    <property type="protein sequence ID" value="MBD0726035.1"/>
    <property type="molecule type" value="Genomic_DNA"/>
</dbReference>
<evidence type="ECO:0000313" key="3">
    <source>
        <dbReference type="Proteomes" id="UP000661715"/>
    </source>
</evidence>
<sequence length="104" mass="11450">MINLFKKIFGSSPKTDFANLVKEGAVILDVRSPAEFKQGHIKDAINLPLNELENHISKLKKDQTIITCCASGMRSASAARFLKSQHFTRIHNGGGWNSLANKIA</sequence>
<comment type="caution">
    <text evidence="2">The sequence shown here is derived from an EMBL/GenBank/DDBJ whole genome shotgun (WGS) entry which is preliminary data.</text>
</comment>
<evidence type="ECO:0000313" key="2">
    <source>
        <dbReference type="EMBL" id="MBD0726035.1"/>
    </source>
</evidence>
<protein>
    <submittedName>
        <fullName evidence="2">Sulfurtransferase</fullName>
    </submittedName>
</protein>
<dbReference type="SMART" id="SM00450">
    <property type="entry name" value="RHOD"/>
    <property type="match status" value="1"/>
</dbReference>
<dbReference type="InterPro" id="IPR001763">
    <property type="entry name" value="Rhodanese-like_dom"/>
</dbReference>